<dbReference type="Gene3D" id="3.40.50.150">
    <property type="entry name" value="Vaccinia Virus protein VP39"/>
    <property type="match status" value="1"/>
</dbReference>
<dbReference type="Proteomes" id="UP000380867">
    <property type="component" value="Unassembled WGS sequence"/>
</dbReference>
<keyword evidence="3" id="KW-1185">Reference proteome</keyword>
<dbReference type="GO" id="GO:0032259">
    <property type="term" value="P:methylation"/>
    <property type="evidence" value="ECO:0007669"/>
    <property type="project" value="UniProtKB-KW"/>
</dbReference>
<evidence type="ECO:0000313" key="2">
    <source>
        <dbReference type="EMBL" id="KAA1399317.1"/>
    </source>
</evidence>
<dbReference type="InterPro" id="IPR029063">
    <property type="entry name" value="SAM-dependent_MTases_sf"/>
</dbReference>
<name>A0A5M4FGQ9_9ACTN</name>
<feature type="region of interest" description="Disordered" evidence="1">
    <location>
        <begin position="27"/>
        <end position="54"/>
    </location>
</feature>
<dbReference type="AlphaFoldDB" id="A0A5M4FGQ9"/>
<feature type="compositionally biased region" description="Basic residues" evidence="1">
    <location>
        <begin position="30"/>
        <end position="39"/>
    </location>
</feature>
<comment type="caution">
    <text evidence="2">The sequence shown here is derived from an EMBL/GenBank/DDBJ whole genome shotgun (WGS) entry which is preliminary data.</text>
</comment>
<dbReference type="GO" id="GO:0008168">
    <property type="term" value="F:methyltransferase activity"/>
    <property type="evidence" value="ECO:0007669"/>
    <property type="project" value="UniProtKB-KW"/>
</dbReference>
<reference evidence="2" key="1">
    <citation type="submission" date="2019-09" db="EMBL/GenBank/DDBJ databases">
        <authorList>
            <person name="Li J."/>
        </authorList>
    </citation>
    <scope>NUCLEOTIDE SEQUENCE [LARGE SCALE GENOMIC DNA]</scope>
    <source>
        <strain evidence="2">JCM 14732</strain>
    </source>
</reference>
<accession>A0A5M4FGQ9</accession>
<keyword evidence="2" id="KW-0489">Methyltransferase</keyword>
<organism evidence="2 3">
    <name type="scientific">Aeromicrobium ginsengisoli</name>
    <dbReference type="NCBI Taxonomy" id="363867"/>
    <lineage>
        <taxon>Bacteria</taxon>
        <taxon>Bacillati</taxon>
        <taxon>Actinomycetota</taxon>
        <taxon>Actinomycetes</taxon>
        <taxon>Propionibacteriales</taxon>
        <taxon>Nocardioidaceae</taxon>
        <taxon>Aeromicrobium</taxon>
    </lineage>
</organism>
<keyword evidence="2" id="KW-0808">Transferase</keyword>
<evidence type="ECO:0000313" key="3">
    <source>
        <dbReference type="Proteomes" id="UP000380867"/>
    </source>
</evidence>
<proteinExistence type="predicted"/>
<protein>
    <submittedName>
        <fullName evidence="2">Class I SAM-dependent methyltransferase</fullName>
    </submittedName>
</protein>
<dbReference type="EMBL" id="SDPQ02000001">
    <property type="protein sequence ID" value="KAA1399317.1"/>
    <property type="molecule type" value="Genomic_DNA"/>
</dbReference>
<gene>
    <name evidence="2" type="ORF">ESP70_000635</name>
</gene>
<dbReference type="Pfam" id="PF13578">
    <property type="entry name" value="Methyltransf_24"/>
    <property type="match status" value="1"/>
</dbReference>
<dbReference type="SUPFAM" id="SSF53335">
    <property type="entry name" value="S-adenosyl-L-methionine-dependent methyltransferases"/>
    <property type="match status" value="1"/>
</dbReference>
<dbReference type="OrthoDB" id="799111at2"/>
<evidence type="ECO:0000256" key="1">
    <source>
        <dbReference type="SAM" id="MobiDB-lite"/>
    </source>
</evidence>
<sequence length="311" mass="34340">MGETVALRTKAGSTLRKVIGPQRTEAVRRWERKARRTAARRLNPEAPRAVEKSAPKYVPSDAFADFPEPTRSRHQLLIALHKQLQPRTYLEIGVFTGSSLGLSRTRSIGVDPGYTITKEIECEVQLHRTTSDEFFSRPDPVAFFDGVPIDLAFIDGMHLAEFALRDFMNVEKHMSPAGVVLLDDMLPRNSLEAARDRRTAAWAGDVFKVADILRTYRPDLTIIPVNTSPTGTVLVLGLDPTSRVLDDNYDAALAACLAPDPQVVPEETLRRTYAADPVTLMTSPVWAKLVGLRKKNVSRAALDKALGALTA</sequence>